<keyword evidence="12" id="KW-1185">Reference proteome</keyword>
<dbReference type="EMBL" id="JABUFE010000004">
    <property type="protein sequence ID" value="NSX55008.1"/>
    <property type="molecule type" value="Genomic_DNA"/>
</dbReference>
<evidence type="ECO:0000313" key="12">
    <source>
        <dbReference type="Proteomes" id="UP000777935"/>
    </source>
</evidence>
<proteinExistence type="inferred from homology"/>
<reference evidence="11 12" key="1">
    <citation type="submission" date="2020-06" db="EMBL/GenBank/DDBJ databases">
        <title>Sulfitobacter algicola sp. nov., isolated from green algae.</title>
        <authorList>
            <person name="Wang C."/>
        </authorList>
    </citation>
    <scope>NUCLEOTIDE SEQUENCE [LARGE SCALE GENOMIC DNA]</scope>
    <source>
        <strain evidence="11 12">1151</strain>
    </source>
</reference>
<evidence type="ECO:0000256" key="4">
    <source>
        <dbReference type="ARBA" id="ARBA00022692"/>
    </source>
</evidence>
<evidence type="ECO:0000256" key="7">
    <source>
        <dbReference type="ARBA" id="ARBA00022989"/>
    </source>
</evidence>
<sequence length="158" mass="17543">MKLVFWTSFWIFLIDQASKYLIVQYLNLKNVGSIDVFPPFLNLRMAWNYGINFGLLGGADAPEFMRWIWVAVALVISALVVFWMKREKPGRWGYISAGLLVGGALGNTIDRIIYGAVADFLNMSCCGLENPYAFNVADISIFAGAIGLILFTGTKKTA</sequence>
<comment type="catalytic activity">
    <reaction evidence="9">
        <text>Release of signal peptides from bacterial membrane prolipoproteins. Hydrolyzes -Xaa-Yaa-Zaa-|-(S,diacylglyceryl)Cys-, in which Xaa is hydrophobic (preferably Leu), and Yaa (Ala or Ser) and Zaa (Gly or Ala) have small, neutral side chains.</text>
        <dbReference type="EC" id="3.4.23.36"/>
    </reaction>
</comment>
<feature type="active site" evidence="9">
    <location>
        <position position="138"/>
    </location>
</feature>
<evidence type="ECO:0000256" key="6">
    <source>
        <dbReference type="ARBA" id="ARBA00022801"/>
    </source>
</evidence>
<comment type="function">
    <text evidence="9">This protein specifically catalyzes the removal of signal peptides from prolipoproteins.</text>
</comment>
<name>A0ABX2IQ81_9RHOB</name>
<keyword evidence="5 9" id="KW-0064">Aspartyl protease</keyword>
<evidence type="ECO:0000256" key="8">
    <source>
        <dbReference type="ARBA" id="ARBA00023136"/>
    </source>
</evidence>
<evidence type="ECO:0000256" key="2">
    <source>
        <dbReference type="ARBA" id="ARBA00022475"/>
    </source>
</evidence>
<dbReference type="NCBIfam" id="TIGR00077">
    <property type="entry name" value="lspA"/>
    <property type="match status" value="1"/>
</dbReference>
<evidence type="ECO:0000256" key="3">
    <source>
        <dbReference type="ARBA" id="ARBA00022670"/>
    </source>
</evidence>
<keyword evidence="4 9" id="KW-0812">Transmembrane</keyword>
<organism evidence="11 12">
    <name type="scientific">Parasulfitobacter algicola</name>
    <dbReference type="NCBI Taxonomy" id="2614809"/>
    <lineage>
        <taxon>Bacteria</taxon>
        <taxon>Pseudomonadati</taxon>
        <taxon>Pseudomonadota</taxon>
        <taxon>Alphaproteobacteria</taxon>
        <taxon>Rhodobacterales</taxon>
        <taxon>Roseobacteraceae</taxon>
        <taxon>Parasulfitobacter</taxon>
    </lineage>
</organism>
<dbReference type="Proteomes" id="UP000777935">
    <property type="component" value="Unassembled WGS sequence"/>
</dbReference>
<dbReference type="RefSeq" id="WP_174137594.1">
    <property type="nucleotide sequence ID" value="NZ_JABUFE010000004.1"/>
</dbReference>
<keyword evidence="2 9" id="KW-1003">Cell membrane</keyword>
<comment type="caution">
    <text evidence="9">Lacks conserved residue(s) required for the propagation of feature annotation.</text>
</comment>
<comment type="subcellular location">
    <subcellularLocation>
        <location evidence="9">Cell membrane</location>
        <topology evidence="9">Multi-pass membrane protein</topology>
    </subcellularLocation>
</comment>
<feature type="transmembrane region" description="Helical" evidence="9">
    <location>
        <begin position="95"/>
        <end position="117"/>
    </location>
</feature>
<comment type="pathway">
    <text evidence="9">Protein modification; lipoprotein biosynthesis (signal peptide cleavage).</text>
</comment>
<evidence type="ECO:0000256" key="1">
    <source>
        <dbReference type="ARBA" id="ARBA00006139"/>
    </source>
</evidence>
<dbReference type="Pfam" id="PF01252">
    <property type="entry name" value="Peptidase_A8"/>
    <property type="match status" value="1"/>
</dbReference>
<keyword evidence="7 9" id="KW-1133">Transmembrane helix</keyword>
<comment type="caution">
    <text evidence="11">The sequence shown here is derived from an EMBL/GenBank/DDBJ whole genome shotgun (WGS) entry which is preliminary data.</text>
</comment>
<feature type="transmembrane region" description="Helical" evidence="9">
    <location>
        <begin position="132"/>
        <end position="151"/>
    </location>
</feature>
<protein>
    <recommendedName>
        <fullName evidence="9">Lipoprotein signal peptidase</fullName>
        <ecNumber evidence="9">3.4.23.36</ecNumber>
    </recommendedName>
    <alternativeName>
        <fullName evidence="9">Prolipoprotein signal peptidase</fullName>
    </alternativeName>
    <alternativeName>
        <fullName evidence="9">Signal peptidase II</fullName>
        <shortName evidence="9">SPase II</shortName>
    </alternativeName>
</protein>
<gene>
    <name evidence="9" type="primary">lspA</name>
    <name evidence="11" type="ORF">HRQ87_09365</name>
</gene>
<comment type="similarity">
    <text evidence="1 9 10">Belongs to the peptidase A8 family.</text>
</comment>
<feature type="active site" evidence="9">
    <location>
        <position position="119"/>
    </location>
</feature>
<dbReference type="PANTHER" id="PTHR33695">
    <property type="entry name" value="LIPOPROTEIN SIGNAL PEPTIDASE"/>
    <property type="match status" value="1"/>
</dbReference>
<keyword evidence="3 9" id="KW-0645">Protease</keyword>
<evidence type="ECO:0000256" key="5">
    <source>
        <dbReference type="ARBA" id="ARBA00022750"/>
    </source>
</evidence>
<evidence type="ECO:0000256" key="10">
    <source>
        <dbReference type="RuleBase" id="RU004181"/>
    </source>
</evidence>
<dbReference type="EC" id="3.4.23.36" evidence="9"/>
<dbReference type="PRINTS" id="PR00781">
    <property type="entry name" value="LIPOSIGPTASE"/>
</dbReference>
<keyword evidence="8 9" id="KW-0472">Membrane</keyword>
<evidence type="ECO:0000313" key="11">
    <source>
        <dbReference type="EMBL" id="NSX55008.1"/>
    </source>
</evidence>
<accession>A0ABX2IQ81</accession>
<dbReference type="HAMAP" id="MF_00161">
    <property type="entry name" value="LspA"/>
    <property type="match status" value="1"/>
</dbReference>
<keyword evidence="6 9" id="KW-0378">Hydrolase</keyword>
<dbReference type="InterPro" id="IPR001872">
    <property type="entry name" value="Peptidase_A8"/>
</dbReference>
<dbReference type="PANTHER" id="PTHR33695:SF1">
    <property type="entry name" value="LIPOPROTEIN SIGNAL PEPTIDASE"/>
    <property type="match status" value="1"/>
</dbReference>
<evidence type="ECO:0000256" key="9">
    <source>
        <dbReference type="HAMAP-Rule" id="MF_00161"/>
    </source>
</evidence>
<feature type="transmembrane region" description="Helical" evidence="9">
    <location>
        <begin position="64"/>
        <end position="83"/>
    </location>
</feature>